<evidence type="ECO:0000259" key="1">
    <source>
        <dbReference type="Pfam" id="PF02557"/>
    </source>
</evidence>
<dbReference type="KEGG" id="cad:Curi_c05070"/>
<dbReference type="EC" id="3.4.16.4" evidence="2"/>
<accession>K0AXS1</accession>
<feature type="domain" description="D-alanyl-D-alanine carboxypeptidase-like core" evidence="1">
    <location>
        <begin position="42"/>
        <end position="168"/>
    </location>
</feature>
<dbReference type="Proteomes" id="UP000006094">
    <property type="component" value="Chromosome"/>
</dbReference>
<dbReference type="eggNOG" id="COG1876">
    <property type="taxonomic scope" value="Bacteria"/>
</dbReference>
<dbReference type="STRING" id="1128398.Curi_c05070"/>
<sequence length="249" mass="29513">MKKVLLTREEIFTGNLILVNEKYPIHSNYPENLLSKIGNILLNSRVTTVFKNILEESEDFRKIIPVSGYRSRLEQENLYQNSIKENGLEFTKKYVALPNHSEHQTGLCVDLAIDKPNIDFIRPEFPYNEVCNLFRKKSIQFGFIERYPLGKEDITKIAHEPWHFRYVGFPHSMIMEQHKFCLEEYIEWIKQYEHDKNPLEIAYQEELIEISYLQVKTQEDISLNIRNTNNCLISGNNVDGFIITIWRDH</sequence>
<dbReference type="InterPro" id="IPR052179">
    <property type="entry name" value="DD-CPase-like"/>
</dbReference>
<dbReference type="InterPro" id="IPR003709">
    <property type="entry name" value="VanY-like_core_dom"/>
</dbReference>
<keyword evidence="2" id="KW-0121">Carboxypeptidase</keyword>
<dbReference type="GO" id="GO:0009002">
    <property type="term" value="F:serine-type D-Ala-D-Ala carboxypeptidase activity"/>
    <property type="evidence" value="ECO:0007669"/>
    <property type="project" value="UniProtKB-EC"/>
</dbReference>
<dbReference type="EMBL" id="CP003326">
    <property type="protein sequence ID" value="AFS77582.1"/>
    <property type="molecule type" value="Genomic_DNA"/>
</dbReference>
<proteinExistence type="predicted"/>
<dbReference type="OrthoDB" id="9792074at2"/>
<dbReference type="GO" id="GO:0006508">
    <property type="term" value="P:proteolysis"/>
    <property type="evidence" value="ECO:0007669"/>
    <property type="project" value="InterPro"/>
</dbReference>
<organism evidence="2 3">
    <name type="scientific">Gottschalkia acidurici (strain ATCC 7906 / DSM 604 / BCRC 14475 / CIP 104303 / KCTC 5404 / NCIMB 10678 / 9a)</name>
    <name type="common">Clostridium acidurici</name>
    <dbReference type="NCBI Taxonomy" id="1128398"/>
    <lineage>
        <taxon>Bacteria</taxon>
        <taxon>Bacillati</taxon>
        <taxon>Bacillota</taxon>
        <taxon>Tissierellia</taxon>
        <taxon>Tissierellales</taxon>
        <taxon>Gottschalkiaceae</taxon>
        <taxon>Gottschalkia</taxon>
    </lineage>
</organism>
<dbReference type="PANTHER" id="PTHR34385:SF1">
    <property type="entry name" value="PEPTIDOGLYCAN L-ALANYL-D-GLUTAMATE ENDOPEPTIDASE CWLK"/>
    <property type="match status" value="1"/>
</dbReference>
<dbReference type="Pfam" id="PF02557">
    <property type="entry name" value="VanY"/>
    <property type="match status" value="1"/>
</dbReference>
<dbReference type="Gene3D" id="3.30.200.180">
    <property type="match status" value="1"/>
</dbReference>
<dbReference type="InterPro" id="IPR009045">
    <property type="entry name" value="Zn_M74/Hedgehog-like"/>
</dbReference>
<evidence type="ECO:0000313" key="2">
    <source>
        <dbReference type="EMBL" id="AFS77582.1"/>
    </source>
</evidence>
<dbReference type="PATRIC" id="fig|1128398.3.peg.531"/>
<dbReference type="RefSeq" id="WP_014966719.1">
    <property type="nucleotide sequence ID" value="NC_018664.1"/>
</dbReference>
<keyword evidence="2" id="KW-0645">Protease</keyword>
<reference evidence="2 3" key="1">
    <citation type="journal article" date="2012" name="PLoS ONE">
        <title>The purine-utilizing bacterium Clostridium acidurici 9a: a genome-guided metabolic reconsideration.</title>
        <authorList>
            <person name="Hartwich K."/>
            <person name="Poehlein A."/>
            <person name="Daniel R."/>
        </authorList>
    </citation>
    <scope>NUCLEOTIDE SEQUENCE [LARGE SCALE GENOMIC DNA]</scope>
    <source>
        <strain evidence="3">ATCC 7906 / DSM 604 / BCRC 14475 / CIP 104303 / KCTC 5404 / NCIMB 10678 / 9a</strain>
    </source>
</reference>
<evidence type="ECO:0000313" key="3">
    <source>
        <dbReference type="Proteomes" id="UP000006094"/>
    </source>
</evidence>
<keyword evidence="2" id="KW-0378">Hydrolase</keyword>
<gene>
    <name evidence="2" type="primary">vanXY</name>
    <name evidence="2" type="ordered locus">Curi_c05070</name>
</gene>
<dbReference type="SUPFAM" id="SSF55166">
    <property type="entry name" value="Hedgehog/DD-peptidase"/>
    <property type="match status" value="1"/>
</dbReference>
<keyword evidence="3" id="KW-1185">Reference proteome</keyword>
<name>K0AXS1_GOTA9</name>
<protein>
    <submittedName>
        <fullName evidence="2">D-alanyl-D-alanine carboxypeptidase VanXY</fullName>
        <ecNumber evidence="2">3.4.16.4</ecNumber>
    </submittedName>
</protein>
<dbReference type="Gene3D" id="3.30.1380.10">
    <property type="match status" value="1"/>
</dbReference>
<dbReference type="PANTHER" id="PTHR34385">
    <property type="entry name" value="D-ALANYL-D-ALANINE CARBOXYPEPTIDASE"/>
    <property type="match status" value="1"/>
</dbReference>
<dbReference type="HOGENOM" id="CLU_054193_2_0_9"/>
<dbReference type="AlphaFoldDB" id="K0AXS1"/>